<feature type="transmembrane region" description="Helical" evidence="1">
    <location>
        <begin position="887"/>
        <end position="907"/>
    </location>
</feature>
<sequence>MESTQQRGLIAYFAHNSVAANLLMVFIIIMGIVSFFFIQRQMFPNIEVNYINVSASYPGASPQEIEESILIKMEESLKDVTGIKKAVSTASRGSAQIELEIDVKADIKEVLDDVKQRISTIATFPKGMEPVNIYQYEFRQDVIEMSLVGDRSLEELKPIAKQIEDELLQLQNVMLVELSAPEEEIAIEIDPLVLRKYDLTLNDVTNAIRRYSANYSAGEVTTNAGMIAVRIENQYYKGEEFRNIPVKLGANGAKVLLQDIATIKDGFTEAERYFQFSGQNAIYLSVKATKEQDMIPVAESVKAYIEHKNAQLPADLKIKTLVDMTYYLQGRLDMMLKNLLQGAVLVALMLSIFLRVRLALWVMIGLPVCFLGAVMLMPFLGVTINIVSLFAFIMVLGIVVDDAIVIGESAYSEIESKGGGVDNVIKGVKRVATPATFGVLTTIAVFAPFLMSSGPERAFFFGIASVVILCLTFSLIESKLILPAHLAHTHFKPIEPGSWRERFNARFFGFINGPYKRFVVACTHWRWSVMAFFVGLLVISIALMTSNHVRIVMNPKVPTDFPAVVLEMNDNVSSAQTIATLKAIETVIKDVEQETVATHGRGMIRDMLSYNRGRTKGRIVVPLVDEELRPFNTFELSRMWRERMPELAGVKSLTIRDATNSGDGGDEFGYLLFGSDIAQLNEAGRYLITRLQQQNGLFDISSSIDSGSKEVLLSLAPVAYDLGLDLTMIAEQVGGSFYGGEAQRIIRDGEELKVMVRYPKLTREAFASLRYAVITTPSGKKVMLGDVVNITEQPGVTSIRREQGYQTVYVYGSIDEELIEPNEVVNNIRDNLLPELKEKFPGVRTELGGSIEEQQAQRNEQIIFFVAGMIIVYILLAVPLKSYTQPLIVMSVIPFSLTGAIWGHFWLGLDISMMSTFGLIAAAGVVINDSLVMTDYVNQVRKEGMSIKQAVVEAGCARFRAITLTSITTFVGVLPIMFETSLQARFVIPMAVALGFAVLFATLLTLVLVPCLYLILEDIKRGLKQLWRGVTYPLRWFGRRKLASS</sequence>
<gene>
    <name evidence="2" type="ORF">EA26_13745</name>
</gene>
<feature type="transmembrane region" description="Helical" evidence="1">
    <location>
        <begin position="457"/>
        <end position="476"/>
    </location>
</feature>
<feature type="transmembrane region" description="Helical" evidence="1">
    <location>
        <begin position="959"/>
        <end position="978"/>
    </location>
</feature>
<feature type="transmembrane region" description="Helical" evidence="1">
    <location>
        <begin position="990"/>
        <end position="1016"/>
    </location>
</feature>
<accession>A0A099M3Z6</accession>
<keyword evidence="1" id="KW-1133">Transmembrane helix</keyword>
<feature type="transmembrane region" description="Helical" evidence="1">
    <location>
        <begin position="18"/>
        <end position="38"/>
    </location>
</feature>
<keyword evidence="1" id="KW-0472">Membrane</keyword>
<name>A0A099M3Z6_9VIBR</name>
<keyword evidence="3" id="KW-1185">Reference proteome</keyword>
<dbReference type="Gene3D" id="3.30.2090.10">
    <property type="entry name" value="Multidrug efflux transporter AcrB TolC docking domain, DN and DC subdomains"/>
    <property type="match status" value="2"/>
</dbReference>
<organism evidence="2 3">
    <name type="scientific">Vibrio navarrensis</name>
    <dbReference type="NCBI Taxonomy" id="29495"/>
    <lineage>
        <taxon>Bacteria</taxon>
        <taxon>Pseudomonadati</taxon>
        <taxon>Pseudomonadota</taxon>
        <taxon>Gammaproteobacteria</taxon>
        <taxon>Vibrionales</taxon>
        <taxon>Vibrionaceae</taxon>
        <taxon>Vibrio</taxon>
    </lineage>
</organism>
<dbReference type="Proteomes" id="UP000029994">
    <property type="component" value="Unassembled WGS sequence"/>
</dbReference>
<dbReference type="SUPFAM" id="SSF82714">
    <property type="entry name" value="Multidrug efflux transporter AcrB TolC docking domain, DN and DC subdomains"/>
    <property type="match status" value="2"/>
</dbReference>
<feature type="transmembrane region" description="Helical" evidence="1">
    <location>
        <begin position="386"/>
        <end position="411"/>
    </location>
</feature>
<dbReference type="Gene3D" id="3.30.70.1440">
    <property type="entry name" value="Multidrug efflux transporter AcrB pore domain"/>
    <property type="match status" value="1"/>
</dbReference>
<dbReference type="PANTHER" id="PTHR32063">
    <property type="match status" value="1"/>
</dbReference>
<dbReference type="STRING" id="29495.EA26_13745"/>
<feature type="transmembrane region" description="Helical" evidence="1">
    <location>
        <begin position="913"/>
        <end position="938"/>
    </location>
</feature>
<dbReference type="PANTHER" id="PTHR32063:SF33">
    <property type="entry name" value="RND SUPERFAMILY EFFLUX PUMP PERMEASE COMPONENT"/>
    <property type="match status" value="1"/>
</dbReference>
<dbReference type="SUPFAM" id="SSF82693">
    <property type="entry name" value="Multidrug efflux transporter AcrB pore domain, PN1, PN2, PC1 and PC2 subdomains"/>
    <property type="match status" value="2"/>
</dbReference>
<comment type="caution">
    <text evidence="2">The sequence shown here is derived from an EMBL/GenBank/DDBJ whole genome shotgun (WGS) entry which is preliminary data.</text>
</comment>
<dbReference type="RefSeq" id="WP_039428379.1">
    <property type="nucleotide sequence ID" value="NZ_CP051120.1"/>
</dbReference>
<proteinExistence type="predicted"/>
<dbReference type="GO" id="GO:0005886">
    <property type="term" value="C:plasma membrane"/>
    <property type="evidence" value="ECO:0007669"/>
    <property type="project" value="TreeGrafter"/>
</dbReference>
<feature type="transmembrane region" description="Helical" evidence="1">
    <location>
        <begin position="525"/>
        <end position="544"/>
    </location>
</feature>
<dbReference type="Gene3D" id="3.30.70.1430">
    <property type="entry name" value="Multidrug efflux transporter AcrB pore domain"/>
    <property type="match status" value="2"/>
</dbReference>
<dbReference type="Gene3D" id="1.20.1640.10">
    <property type="entry name" value="Multidrug efflux transporter AcrB transmembrane domain"/>
    <property type="match status" value="2"/>
</dbReference>
<keyword evidence="1" id="KW-0812">Transmembrane</keyword>
<dbReference type="GeneID" id="95680018"/>
<dbReference type="eggNOG" id="COG0841">
    <property type="taxonomic scope" value="Bacteria"/>
</dbReference>
<reference evidence="2 3" key="1">
    <citation type="submission" date="2014-04" db="EMBL/GenBank/DDBJ databases">
        <title>Genome sequencing of Vibrio navarrensis strains.</title>
        <authorList>
            <person name="Gladney L.M."/>
            <person name="Katz L.S."/>
            <person name="Marino-Ramirez L."/>
            <person name="Jordan I.K."/>
        </authorList>
    </citation>
    <scope>NUCLEOTIDE SEQUENCE [LARGE SCALE GENOMIC DNA]</scope>
    <source>
        <strain evidence="2 3">ATCC 51183</strain>
    </source>
</reference>
<dbReference type="Gene3D" id="3.30.70.1320">
    <property type="entry name" value="Multidrug efflux transporter AcrB pore domain like"/>
    <property type="match status" value="1"/>
</dbReference>
<feature type="transmembrane region" description="Helical" evidence="1">
    <location>
        <begin position="358"/>
        <end position="380"/>
    </location>
</feature>
<dbReference type="InterPro" id="IPR001036">
    <property type="entry name" value="Acrflvin-R"/>
</dbReference>
<dbReference type="SUPFAM" id="SSF82866">
    <property type="entry name" value="Multidrug efflux transporter AcrB transmembrane domain"/>
    <property type="match status" value="2"/>
</dbReference>
<evidence type="ECO:0000313" key="2">
    <source>
        <dbReference type="EMBL" id="KGK12320.1"/>
    </source>
</evidence>
<evidence type="ECO:0000256" key="1">
    <source>
        <dbReference type="SAM" id="Phobius"/>
    </source>
</evidence>
<protein>
    <submittedName>
        <fullName evidence="2">Acriflavin resistance protein</fullName>
    </submittedName>
</protein>
<evidence type="ECO:0000313" key="3">
    <source>
        <dbReference type="Proteomes" id="UP000029994"/>
    </source>
</evidence>
<dbReference type="Pfam" id="PF00873">
    <property type="entry name" value="ACR_tran"/>
    <property type="match status" value="1"/>
</dbReference>
<dbReference type="AlphaFoldDB" id="A0A099M3Z6"/>
<dbReference type="GO" id="GO:0042910">
    <property type="term" value="F:xenobiotic transmembrane transporter activity"/>
    <property type="evidence" value="ECO:0007669"/>
    <property type="project" value="TreeGrafter"/>
</dbReference>
<feature type="transmembrane region" description="Helical" evidence="1">
    <location>
        <begin position="431"/>
        <end position="451"/>
    </location>
</feature>
<dbReference type="EMBL" id="JMCG01000001">
    <property type="protein sequence ID" value="KGK12320.1"/>
    <property type="molecule type" value="Genomic_DNA"/>
</dbReference>
<dbReference type="PRINTS" id="PR00702">
    <property type="entry name" value="ACRIFLAVINRP"/>
</dbReference>
<feature type="transmembrane region" description="Helical" evidence="1">
    <location>
        <begin position="862"/>
        <end position="880"/>
    </location>
</feature>
<dbReference type="InterPro" id="IPR027463">
    <property type="entry name" value="AcrB_DN_DC_subdom"/>
</dbReference>